<dbReference type="InterPro" id="IPR001433">
    <property type="entry name" value="OxRdtase_FAD/NAD-bd"/>
</dbReference>
<dbReference type="RefSeq" id="WP_114984406.1">
    <property type="nucleotide sequence ID" value="NZ_CP027806.1"/>
</dbReference>
<dbReference type="SUPFAM" id="SSF52343">
    <property type="entry name" value="Ferredoxin reductase-like, C-terminal NADP-linked domain"/>
    <property type="match status" value="1"/>
</dbReference>
<dbReference type="Proteomes" id="UP000254808">
    <property type="component" value="Chromosome"/>
</dbReference>
<dbReference type="KEGG" id="cprv:CYPRO_1933"/>
<dbReference type="PROSITE" id="PS51384">
    <property type="entry name" value="FAD_FR"/>
    <property type="match status" value="1"/>
</dbReference>
<evidence type="ECO:0000256" key="2">
    <source>
        <dbReference type="ARBA" id="ARBA00022630"/>
    </source>
</evidence>
<accession>A0A345UL31</accession>
<keyword evidence="4" id="KW-0521">NADP</keyword>
<dbReference type="InterPro" id="IPR017938">
    <property type="entry name" value="Riboflavin_synthase-like_b-brl"/>
</dbReference>
<name>A0A345UL31_9BACT</name>
<sequence length="309" mass="34263">MPTLTRITIPQVDLNICNKNNAVEVPILASRIATSGASPNIIRHITFDLTGTPLEGRFRAGQSIGVLPPGTDEKGKPNAMRLYSISSPSTGEDGAGRHHSTTVKRVIAEHWNTQQLFTGLCSNYLSSLRPGDTVKVAGPSGKRFLLPENLHDFNYVFFATGTGIAPFRGMIMDLMQAGFKGNIALIFGSPYRTDLLYERYFLELAAENAGFHYLPTISREDPRPDGSRPYVQCQLIDRADLLDPMLRQDNTLIYICGLKGMETGIIKGLIHQNHTDYLRIKNPAALTQLPDEDLKKSVKPGDRMFLEVY</sequence>
<keyword evidence="5" id="KW-0560">Oxidoreductase</keyword>
<keyword evidence="8" id="KW-1185">Reference proteome</keyword>
<evidence type="ECO:0000256" key="3">
    <source>
        <dbReference type="ARBA" id="ARBA00022827"/>
    </source>
</evidence>
<dbReference type="Gene3D" id="2.40.30.10">
    <property type="entry name" value="Translation factors"/>
    <property type="match status" value="1"/>
</dbReference>
<dbReference type="Pfam" id="PF00175">
    <property type="entry name" value="NAD_binding_1"/>
    <property type="match status" value="1"/>
</dbReference>
<evidence type="ECO:0000256" key="5">
    <source>
        <dbReference type="ARBA" id="ARBA00023002"/>
    </source>
</evidence>
<reference evidence="7 8" key="1">
    <citation type="submission" date="2018-03" db="EMBL/GenBank/DDBJ databases">
        <title>Phenotypic and genomic properties of Cyclonatronum proteinivorum gen. nov., sp. nov., a haloalkaliphilic bacteroidete from soda lakes possessing Na+-translocating rhodopsin.</title>
        <authorList>
            <person name="Toshchakov S.V."/>
            <person name="Korzhenkov A."/>
            <person name="Samarov N.I."/>
            <person name="Kublanov I.V."/>
            <person name="Muntyan M.S."/>
            <person name="Sorokin D.Y."/>
        </authorList>
    </citation>
    <scope>NUCLEOTIDE SEQUENCE [LARGE SCALE GENOMIC DNA]</scope>
    <source>
        <strain evidence="7 8">Omega</strain>
    </source>
</reference>
<protein>
    <submittedName>
        <fullName evidence="7">Ferredoxin--NADP+ reductase</fullName>
    </submittedName>
</protein>
<evidence type="ECO:0000259" key="6">
    <source>
        <dbReference type="PROSITE" id="PS51384"/>
    </source>
</evidence>
<comment type="cofactor">
    <cofactor evidence="1">
        <name>FAD</name>
        <dbReference type="ChEBI" id="CHEBI:57692"/>
    </cofactor>
</comment>
<evidence type="ECO:0000256" key="1">
    <source>
        <dbReference type="ARBA" id="ARBA00001974"/>
    </source>
</evidence>
<keyword evidence="3" id="KW-0274">FAD</keyword>
<dbReference type="InterPro" id="IPR001709">
    <property type="entry name" value="Flavoprot_Pyr_Nucl_cyt_Rdtase"/>
</dbReference>
<dbReference type="InterPro" id="IPR015701">
    <property type="entry name" value="FNR"/>
</dbReference>
<dbReference type="InterPro" id="IPR039261">
    <property type="entry name" value="FNR_nucleotide-bd"/>
</dbReference>
<dbReference type="SUPFAM" id="SSF63380">
    <property type="entry name" value="Riboflavin synthase domain-like"/>
    <property type="match status" value="1"/>
</dbReference>
<dbReference type="PANTHER" id="PTHR43314">
    <property type="match status" value="1"/>
</dbReference>
<dbReference type="AlphaFoldDB" id="A0A345UL31"/>
<evidence type="ECO:0000256" key="4">
    <source>
        <dbReference type="ARBA" id="ARBA00022857"/>
    </source>
</evidence>
<dbReference type="GO" id="GO:0016491">
    <property type="term" value="F:oxidoreductase activity"/>
    <property type="evidence" value="ECO:0007669"/>
    <property type="project" value="UniProtKB-KW"/>
</dbReference>
<dbReference type="Gene3D" id="3.40.50.80">
    <property type="entry name" value="Nucleotide-binding domain of ferredoxin-NADP reductase (FNR) module"/>
    <property type="match status" value="1"/>
</dbReference>
<keyword evidence="2" id="KW-0285">Flavoprotein</keyword>
<evidence type="ECO:0000313" key="7">
    <source>
        <dbReference type="EMBL" id="AXJ01183.1"/>
    </source>
</evidence>
<feature type="domain" description="FAD-binding FR-type" evidence="6">
    <location>
        <begin position="20"/>
        <end position="146"/>
    </location>
</feature>
<organism evidence="7 8">
    <name type="scientific">Cyclonatronum proteinivorum</name>
    <dbReference type="NCBI Taxonomy" id="1457365"/>
    <lineage>
        <taxon>Bacteria</taxon>
        <taxon>Pseudomonadati</taxon>
        <taxon>Balneolota</taxon>
        <taxon>Balneolia</taxon>
        <taxon>Balneolales</taxon>
        <taxon>Cyclonatronaceae</taxon>
        <taxon>Cyclonatronum</taxon>
    </lineage>
</organism>
<evidence type="ECO:0000313" key="8">
    <source>
        <dbReference type="Proteomes" id="UP000254808"/>
    </source>
</evidence>
<dbReference type="InterPro" id="IPR017927">
    <property type="entry name" value="FAD-bd_FR_type"/>
</dbReference>
<gene>
    <name evidence="7" type="ORF">CYPRO_1933</name>
</gene>
<dbReference type="EMBL" id="CP027806">
    <property type="protein sequence ID" value="AXJ01183.1"/>
    <property type="molecule type" value="Genomic_DNA"/>
</dbReference>
<dbReference type="OrthoDB" id="9789468at2"/>
<dbReference type="PRINTS" id="PR00371">
    <property type="entry name" value="FPNCR"/>
</dbReference>
<proteinExistence type="predicted"/>